<gene>
    <name evidence="1" type="ORF">MNBD_GAMMA03-1873</name>
</gene>
<dbReference type="InterPro" id="IPR036397">
    <property type="entry name" value="RNaseH_sf"/>
</dbReference>
<proteinExistence type="predicted"/>
<dbReference type="SUPFAM" id="SSF53098">
    <property type="entry name" value="Ribonuclease H-like"/>
    <property type="match status" value="1"/>
</dbReference>
<sequence length="169" mass="19254">MFRGVPSIIDVEASGFGAASYPIEIGVILNDGSRYCSLITPAEEWVFWREEAEKVHRISREVLYKHGKPLKVVAEELNAFLSGQTVYSDGWVVDSPWVRQLYYTAHTDQAFKVSPLEVILTESQMEIWHETKDVLLQNCEHKRHRASFDAAIIQQTFVKTAQLIQDSAV</sequence>
<dbReference type="InterPro" id="IPR012337">
    <property type="entry name" value="RNaseH-like_sf"/>
</dbReference>
<reference evidence="1" key="1">
    <citation type="submission" date="2018-06" db="EMBL/GenBank/DDBJ databases">
        <authorList>
            <person name="Zhirakovskaya E."/>
        </authorList>
    </citation>
    <scope>NUCLEOTIDE SEQUENCE</scope>
</reference>
<name>A0A3B0VR07_9ZZZZ</name>
<dbReference type="AlphaFoldDB" id="A0A3B0VR07"/>
<evidence type="ECO:0000313" key="1">
    <source>
        <dbReference type="EMBL" id="VAW45995.1"/>
    </source>
</evidence>
<dbReference type="GO" id="GO:0003676">
    <property type="term" value="F:nucleic acid binding"/>
    <property type="evidence" value="ECO:0007669"/>
    <property type="project" value="InterPro"/>
</dbReference>
<dbReference type="Gene3D" id="3.30.420.10">
    <property type="entry name" value="Ribonuclease H-like superfamily/Ribonuclease H"/>
    <property type="match status" value="1"/>
</dbReference>
<protein>
    <recommendedName>
        <fullName evidence="2">Exonuclease domain-containing protein</fullName>
    </recommendedName>
</protein>
<dbReference type="EMBL" id="UOFC01000084">
    <property type="protein sequence ID" value="VAW45995.1"/>
    <property type="molecule type" value="Genomic_DNA"/>
</dbReference>
<accession>A0A3B0VR07</accession>
<evidence type="ECO:0008006" key="2">
    <source>
        <dbReference type="Google" id="ProtNLM"/>
    </source>
</evidence>
<organism evidence="1">
    <name type="scientific">hydrothermal vent metagenome</name>
    <dbReference type="NCBI Taxonomy" id="652676"/>
    <lineage>
        <taxon>unclassified sequences</taxon>
        <taxon>metagenomes</taxon>
        <taxon>ecological metagenomes</taxon>
    </lineage>
</organism>